<organism evidence="8 9">
    <name type="scientific">Trichogramma kaykai</name>
    <dbReference type="NCBI Taxonomy" id="54128"/>
    <lineage>
        <taxon>Eukaryota</taxon>
        <taxon>Metazoa</taxon>
        <taxon>Ecdysozoa</taxon>
        <taxon>Arthropoda</taxon>
        <taxon>Hexapoda</taxon>
        <taxon>Insecta</taxon>
        <taxon>Pterygota</taxon>
        <taxon>Neoptera</taxon>
        <taxon>Endopterygota</taxon>
        <taxon>Hymenoptera</taxon>
        <taxon>Apocrita</taxon>
        <taxon>Proctotrupomorpha</taxon>
        <taxon>Chalcidoidea</taxon>
        <taxon>Trichogrammatidae</taxon>
        <taxon>Trichogramma</taxon>
    </lineage>
</organism>
<keyword evidence="2 5" id="KW-0238">DNA-binding</keyword>
<evidence type="ECO:0000256" key="6">
    <source>
        <dbReference type="RuleBase" id="RU000682"/>
    </source>
</evidence>
<dbReference type="InterPro" id="IPR017970">
    <property type="entry name" value="Homeobox_CS"/>
</dbReference>
<comment type="subcellular location">
    <subcellularLocation>
        <location evidence="1 5 6">Nucleus</location>
    </subcellularLocation>
</comment>
<evidence type="ECO:0000313" key="8">
    <source>
        <dbReference type="EMBL" id="KAL3384597.1"/>
    </source>
</evidence>
<protein>
    <recommendedName>
        <fullName evidence="7">Homeobox domain-containing protein</fullName>
    </recommendedName>
</protein>
<dbReference type="EMBL" id="JBJJXI010000170">
    <property type="protein sequence ID" value="KAL3384597.1"/>
    <property type="molecule type" value="Genomic_DNA"/>
</dbReference>
<evidence type="ECO:0000256" key="4">
    <source>
        <dbReference type="ARBA" id="ARBA00023242"/>
    </source>
</evidence>
<dbReference type="InterPro" id="IPR009057">
    <property type="entry name" value="Homeodomain-like_sf"/>
</dbReference>
<proteinExistence type="predicted"/>
<evidence type="ECO:0000259" key="7">
    <source>
        <dbReference type="PROSITE" id="PS50071"/>
    </source>
</evidence>
<dbReference type="GO" id="GO:0003677">
    <property type="term" value="F:DNA binding"/>
    <property type="evidence" value="ECO:0007669"/>
    <property type="project" value="UniProtKB-UniRule"/>
</dbReference>
<dbReference type="AlphaFoldDB" id="A0ABD2VW03"/>
<dbReference type="CDD" id="cd00086">
    <property type="entry name" value="homeodomain"/>
    <property type="match status" value="1"/>
</dbReference>
<evidence type="ECO:0000256" key="2">
    <source>
        <dbReference type="ARBA" id="ARBA00023125"/>
    </source>
</evidence>
<evidence type="ECO:0000256" key="1">
    <source>
        <dbReference type="ARBA" id="ARBA00004123"/>
    </source>
</evidence>
<dbReference type="InterPro" id="IPR020479">
    <property type="entry name" value="HD_metazoa"/>
</dbReference>
<keyword evidence="9" id="KW-1185">Reference proteome</keyword>
<dbReference type="SMART" id="SM00389">
    <property type="entry name" value="HOX"/>
    <property type="match status" value="1"/>
</dbReference>
<evidence type="ECO:0000256" key="5">
    <source>
        <dbReference type="PROSITE-ProRule" id="PRU00108"/>
    </source>
</evidence>
<dbReference type="SUPFAM" id="SSF46689">
    <property type="entry name" value="Homeodomain-like"/>
    <property type="match status" value="1"/>
</dbReference>
<reference evidence="8 9" key="1">
    <citation type="journal article" date="2024" name="bioRxiv">
        <title>A reference genome for Trichogramma kaykai: A tiny desert-dwelling parasitoid wasp with competing sex-ratio distorters.</title>
        <authorList>
            <person name="Culotta J."/>
            <person name="Lindsey A.R."/>
        </authorList>
    </citation>
    <scope>NUCLEOTIDE SEQUENCE [LARGE SCALE GENOMIC DNA]</scope>
    <source>
        <strain evidence="8 9">KSX58</strain>
    </source>
</reference>
<dbReference type="PROSITE" id="PS50071">
    <property type="entry name" value="HOMEOBOX_2"/>
    <property type="match status" value="1"/>
</dbReference>
<comment type="caution">
    <text evidence="8">The sequence shown here is derived from an EMBL/GenBank/DDBJ whole genome shotgun (WGS) entry which is preliminary data.</text>
</comment>
<dbReference type="PANTHER" id="PTHR24339:SF28">
    <property type="entry name" value="E5-RELATED"/>
    <property type="match status" value="1"/>
</dbReference>
<keyword evidence="3 5" id="KW-0371">Homeobox</keyword>
<dbReference type="Pfam" id="PF00046">
    <property type="entry name" value="Homeodomain"/>
    <property type="match status" value="1"/>
</dbReference>
<dbReference type="GO" id="GO:0005634">
    <property type="term" value="C:nucleus"/>
    <property type="evidence" value="ECO:0007669"/>
    <property type="project" value="UniProtKB-SubCell"/>
</dbReference>
<feature type="DNA-binding region" description="Homeobox" evidence="5">
    <location>
        <begin position="247"/>
        <end position="306"/>
    </location>
</feature>
<dbReference type="PROSITE" id="PS00027">
    <property type="entry name" value="HOMEOBOX_1"/>
    <property type="match status" value="1"/>
</dbReference>
<evidence type="ECO:0000313" key="9">
    <source>
        <dbReference type="Proteomes" id="UP001627154"/>
    </source>
</evidence>
<gene>
    <name evidence="8" type="ORF">TKK_019692</name>
</gene>
<feature type="domain" description="Homeobox" evidence="7">
    <location>
        <begin position="245"/>
        <end position="305"/>
    </location>
</feature>
<name>A0ABD2VW03_9HYME</name>
<evidence type="ECO:0000256" key="3">
    <source>
        <dbReference type="ARBA" id="ARBA00023155"/>
    </source>
</evidence>
<dbReference type="PANTHER" id="PTHR24339">
    <property type="entry name" value="HOMEOBOX PROTEIN EMX-RELATED"/>
    <property type="match status" value="1"/>
</dbReference>
<sequence length="318" mass="36893">MNCVDSIPCPDNLRIPDADDASSREFAEAYLLKVSNNSSLENIADYDYEMLSSIEASLSNGQESSAQTNSIQAHGENYTMQNNAVQQPEYQLEYRQENNIQNATARDSELQLVEEWLNETRQRDVQHPEYQTPQAMHCSIKNNALHNSDYQPPQTVHYIQNNSEYQSPQTVQRSIQNNVVHNSDYLPPQTTQFIIQNNPGYYVEYQPTHVTQCRVQNNTVQYPECQRASTQMKSILKSVDVQDTKKPKRIRTTFSADQLLELCREFEKNKYLTKSVRVELSKKLGLSERIIKVWFQNKRMKNKKEKDPNIVTSTKIEQ</sequence>
<dbReference type="PRINTS" id="PR00024">
    <property type="entry name" value="HOMEOBOX"/>
</dbReference>
<dbReference type="InterPro" id="IPR050877">
    <property type="entry name" value="EMX-VAX-Noto_Homeobox_TFs"/>
</dbReference>
<dbReference type="Gene3D" id="1.10.10.60">
    <property type="entry name" value="Homeodomain-like"/>
    <property type="match status" value="1"/>
</dbReference>
<dbReference type="InterPro" id="IPR001356">
    <property type="entry name" value="HD"/>
</dbReference>
<dbReference type="Proteomes" id="UP001627154">
    <property type="component" value="Unassembled WGS sequence"/>
</dbReference>
<accession>A0ABD2VW03</accession>
<keyword evidence="4 5" id="KW-0539">Nucleus</keyword>